<dbReference type="InterPro" id="IPR005297">
    <property type="entry name" value="Lipoprotein_repeat"/>
</dbReference>
<sequence>MRRTFAIGALAAVLLLAGCGGGGAGSGEAGSGDTGYGPGTSESVTPEPGTSASDLGLAETSLGEVVVTGSGMTAYMFDNDTQGTDTSACIGACLQNWPPIIASGDAPVGDGITGELGTIETADGQMQVTLNGWPLYLFAGDSAAGDVNGQAVQDVWWVVDAAGEKIGG</sequence>
<dbReference type="PANTHER" id="PTHR39335:SF1">
    <property type="entry name" value="BLL4220 PROTEIN"/>
    <property type="match status" value="1"/>
</dbReference>
<evidence type="ECO:0000313" key="4">
    <source>
        <dbReference type="Proteomes" id="UP000321225"/>
    </source>
</evidence>
<feature type="region of interest" description="Disordered" evidence="1">
    <location>
        <begin position="27"/>
        <end position="53"/>
    </location>
</feature>
<gene>
    <name evidence="3" type="ORF">MAE01_24550</name>
</gene>
<evidence type="ECO:0000313" key="3">
    <source>
        <dbReference type="EMBL" id="GEK87279.1"/>
    </source>
</evidence>
<organism evidence="3 4">
    <name type="scientific">Microbacterium aerolatum</name>
    <dbReference type="NCBI Taxonomy" id="153731"/>
    <lineage>
        <taxon>Bacteria</taxon>
        <taxon>Bacillati</taxon>
        <taxon>Actinomycetota</taxon>
        <taxon>Actinomycetes</taxon>
        <taxon>Micrococcales</taxon>
        <taxon>Microbacteriaceae</taxon>
        <taxon>Microbacterium</taxon>
    </lineage>
</organism>
<dbReference type="Proteomes" id="UP000321225">
    <property type="component" value="Unassembled WGS sequence"/>
</dbReference>
<protein>
    <recommendedName>
        <fullName evidence="5">Lipoprotein</fullName>
    </recommendedName>
</protein>
<dbReference type="RefSeq" id="WP_147039864.1">
    <property type="nucleotide sequence ID" value="NZ_BJUW01000012.1"/>
</dbReference>
<dbReference type="AlphaFoldDB" id="A0A511AGL2"/>
<keyword evidence="4" id="KW-1185">Reference proteome</keyword>
<accession>A0A511AGL2</accession>
<evidence type="ECO:0000256" key="2">
    <source>
        <dbReference type="SAM" id="SignalP"/>
    </source>
</evidence>
<evidence type="ECO:0008006" key="5">
    <source>
        <dbReference type="Google" id="ProtNLM"/>
    </source>
</evidence>
<keyword evidence="2" id="KW-0732">Signal</keyword>
<dbReference type="GO" id="GO:0043448">
    <property type="term" value="P:alkane catabolic process"/>
    <property type="evidence" value="ECO:0007669"/>
    <property type="project" value="TreeGrafter"/>
</dbReference>
<name>A0A511AGL2_9MICO</name>
<feature type="signal peptide" evidence="2">
    <location>
        <begin position="1"/>
        <end position="24"/>
    </location>
</feature>
<feature type="chain" id="PRO_5039606468" description="Lipoprotein" evidence="2">
    <location>
        <begin position="25"/>
        <end position="168"/>
    </location>
</feature>
<comment type="caution">
    <text evidence="3">The sequence shown here is derived from an EMBL/GenBank/DDBJ whole genome shotgun (WGS) entry which is preliminary data.</text>
</comment>
<feature type="compositionally biased region" description="Gly residues" evidence="1">
    <location>
        <begin position="27"/>
        <end position="38"/>
    </location>
</feature>
<dbReference type="EMBL" id="BJUW01000012">
    <property type="protein sequence ID" value="GEK87279.1"/>
    <property type="molecule type" value="Genomic_DNA"/>
</dbReference>
<dbReference type="PROSITE" id="PS51257">
    <property type="entry name" value="PROKAR_LIPOPROTEIN"/>
    <property type="match status" value="1"/>
</dbReference>
<dbReference type="OrthoDB" id="597632at2"/>
<dbReference type="Pfam" id="PF03640">
    <property type="entry name" value="Lipoprotein_15"/>
    <property type="match status" value="2"/>
</dbReference>
<dbReference type="PANTHER" id="PTHR39335">
    <property type="entry name" value="BLL4220 PROTEIN"/>
    <property type="match status" value="1"/>
</dbReference>
<proteinExistence type="predicted"/>
<reference evidence="3 4" key="1">
    <citation type="submission" date="2019-07" db="EMBL/GenBank/DDBJ databases">
        <title>Whole genome shotgun sequence of Microbacterium aerolatum NBRC 103071.</title>
        <authorList>
            <person name="Hosoyama A."/>
            <person name="Uohara A."/>
            <person name="Ohji S."/>
            <person name="Ichikawa N."/>
        </authorList>
    </citation>
    <scope>NUCLEOTIDE SEQUENCE [LARGE SCALE GENOMIC DNA]</scope>
    <source>
        <strain evidence="3 4">NBRC 103071</strain>
    </source>
</reference>
<evidence type="ECO:0000256" key="1">
    <source>
        <dbReference type="SAM" id="MobiDB-lite"/>
    </source>
</evidence>
<feature type="compositionally biased region" description="Polar residues" evidence="1">
    <location>
        <begin position="40"/>
        <end position="53"/>
    </location>
</feature>